<accession>A0A8H4WAL9</accession>
<gene>
    <name evidence="2" type="ORF">G7Y89_g214</name>
</gene>
<organism evidence="2 3">
    <name type="scientific">Cudoniella acicularis</name>
    <dbReference type="NCBI Taxonomy" id="354080"/>
    <lineage>
        <taxon>Eukaryota</taxon>
        <taxon>Fungi</taxon>
        <taxon>Dikarya</taxon>
        <taxon>Ascomycota</taxon>
        <taxon>Pezizomycotina</taxon>
        <taxon>Leotiomycetes</taxon>
        <taxon>Helotiales</taxon>
        <taxon>Tricladiaceae</taxon>
        <taxon>Cudoniella</taxon>
    </lineage>
</organism>
<evidence type="ECO:0000313" key="3">
    <source>
        <dbReference type="Proteomes" id="UP000566819"/>
    </source>
</evidence>
<proteinExistence type="predicted"/>
<keyword evidence="3" id="KW-1185">Reference proteome</keyword>
<protein>
    <submittedName>
        <fullName evidence="2">Uncharacterized protein</fullName>
    </submittedName>
</protein>
<name>A0A8H4WAL9_9HELO</name>
<evidence type="ECO:0000256" key="1">
    <source>
        <dbReference type="SAM" id="MobiDB-lite"/>
    </source>
</evidence>
<dbReference type="AlphaFoldDB" id="A0A8H4WAL9"/>
<comment type="caution">
    <text evidence="2">The sequence shown here is derived from an EMBL/GenBank/DDBJ whole genome shotgun (WGS) entry which is preliminary data.</text>
</comment>
<sequence length="87" mass="9391">MSTMKHINFLTQPVSHVPIATDAPAHNTPGRGSRFPKEFEASPTGKYQALLACQPLLHPAYRTSITPPTSDDSDSDDIGTTQHSTMA</sequence>
<dbReference type="Proteomes" id="UP000566819">
    <property type="component" value="Unassembled WGS sequence"/>
</dbReference>
<evidence type="ECO:0000313" key="2">
    <source>
        <dbReference type="EMBL" id="KAF4637860.1"/>
    </source>
</evidence>
<feature type="region of interest" description="Disordered" evidence="1">
    <location>
        <begin position="18"/>
        <end position="41"/>
    </location>
</feature>
<dbReference type="EMBL" id="JAAMPI010000007">
    <property type="protein sequence ID" value="KAF4637860.1"/>
    <property type="molecule type" value="Genomic_DNA"/>
</dbReference>
<feature type="region of interest" description="Disordered" evidence="1">
    <location>
        <begin position="61"/>
        <end position="87"/>
    </location>
</feature>
<reference evidence="2 3" key="1">
    <citation type="submission" date="2020-03" db="EMBL/GenBank/DDBJ databases">
        <title>Draft Genome Sequence of Cudoniella acicularis.</title>
        <authorList>
            <person name="Buettner E."/>
            <person name="Kellner H."/>
        </authorList>
    </citation>
    <scope>NUCLEOTIDE SEQUENCE [LARGE SCALE GENOMIC DNA]</scope>
    <source>
        <strain evidence="2 3">DSM 108380</strain>
    </source>
</reference>